<feature type="binding site" evidence="7">
    <location>
        <position position="24"/>
    </location>
    <ligand>
        <name>5-amino-6-(D-ribitylamino)uracil</name>
        <dbReference type="ChEBI" id="CHEBI:15934"/>
    </ligand>
</feature>
<dbReference type="EMBL" id="CP008887">
    <property type="protein sequence ID" value="AIU70552.1"/>
    <property type="molecule type" value="Genomic_DNA"/>
</dbReference>
<name>A0A097QVQ8_9EURY</name>
<dbReference type="GO" id="GO:0009349">
    <property type="term" value="C:riboflavin synthase complex"/>
    <property type="evidence" value="ECO:0007669"/>
    <property type="project" value="UniProtKB-UniRule"/>
</dbReference>
<dbReference type="PANTHER" id="PTHR21058">
    <property type="entry name" value="6,7-DIMETHYL-8-RIBITYLLUMAZINE SYNTHASE DMRL SYNTHASE LUMAZINE SYNTHASE"/>
    <property type="match status" value="1"/>
</dbReference>
<feature type="binding site" evidence="7">
    <location>
        <begin position="56"/>
        <end position="58"/>
    </location>
    <ligand>
        <name>5-amino-6-(D-ribitylamino)uracil</name>
        <dbReference type="ChEBI" id="CHEBI:15934"/>
    </ligand>
</feature>
<dbReference type="PANTHER" id="PTHR21058:SF0">
    <property type="entry name" value="6,7-DIMETHYL-8-RIBITYLLUMAZINE SYNTHASE"/>
    <property type="match status" value="1"/>
</dbReference>
<dbReference type="Gene3D" id="3.40.50.960">
    <property type="entry name" value="Lumazine/riboflavin synthase"/>
    <property type="match status" value="1"/>
</dbReference>
<organism evidence="8 9">
    <name type="scientific">Thermococcus eurythermalis</name>
    <dbReference type="NCBI Taxonomy" id="1505907"/>
    <lineage>
        <taxon>Archaea</taxon>
        <taxon>Methanobacteriati</taxon>
        <taxon>Methanobacteriota</taxon>
        <taxon>Thermococci</taxon>
        <taxon>Thermococcales</taxon>
        <taxon>Thermococcaceae</taxon>
        <taxon>Thermococcus</taxon>
    </lineage>
</organism>
<dbReference type="FunFam" id="3.40.50.960:FF:000001">
    <property type="entry name" value="6,7-dimethyl-8-ribityllumazine synthase"/>
    <property type="match status" value="1"/>
</dbReference>
<dbReference type="InterPro" id="IPR034964">
    <property type="entry name" value="LS"/>
</dbReference>
<evidence type="ECO:0000256" key="4">
    <source>
        <dbReference type="ARBA" id="ARBA00022619"/>
    </source>
</evidence>
<feature type="binding site" evidence="7">
    <location>
        <begin position="80"/>
        <end position="82"/>
    </location>
    <ligand>
        <name>5-amino-6-(D-ribitylamino)uracil</name>
        <dbReference type="ChEBI" id="CHEBI:15934"/>
    </ligand>
</feature>
<evidence type="ECO:0000313" key="9">
    <source>
        <dbReference type="Proteomes" id="UP000029980"/>
    </source>
</evidence>
<dbReference type="HAMAP" id="MF_00178">
    <property type="entry name" value="Lumazine_synth"/>
    <property type="match status" value="1"/>
</dbReference>
<evidence type="ECO:0000256" key="7">
    <source>
        <dbReference type="HAMAP-Rule" id="MF_00178"/>
    </source>
</evidence>
<comment type="similarity">
    <text evidence="2 7">Belongs to the DMRL synthase family.</text>
</comment>
<dbReference type="KEGG" id="teu:TEU_09535"/>
<feature type="binding site" evidence="7">
    <location>
        <position position="113"/>
    </location>
    <ligand>
        <name>5-amino-6-(D-ribitylamino)uracil</name>
        <dbReference type="ChEBI" id="CHEBI:15934"/>
    </ligand>
</feature>
<gene>
    <name evidence="7 8" type="primary">ribH</name>
    <name evidence="8" type="ORF">TEU_09535</name>
</gene>
<dbReference type="GeneID" id="25153673"/>
<dbReference type="STRING" id="1505907.TEU_09535"/>
<dbReference type="Proteomes" id="UP000029980">
    <property type="component" value="Chromosome"/>
</dbReference>
<keyword evidence="4 7" id="KW-0686">Riboflavin biosynthesis</keyword>
<evidence type="ECO:0000256" key="1">
    <source>
        <dbReference type="ARBA" id="ARBA00004917"/>
    </source>
</evidence>
<reference evidence="8 9" key="1">
    <citation type="journal article" date="2015" name="Int. J. Syst. Evol. Microbiol.">
        <title>Thermococcus eurythermalis sp. nov., a conditional piezophilic hyperthermophilic archaeon with a wide temperature range isolated from an oil-immersed chimney in the Guaymas Basin.</title>
        <authorList>
            <person name="Zhao W."/>
            <person name="Zeng X."/>
            <person name="Xiao X."/>
        </authorList>
    </citation>
    <scope>NUCLEOTIDE SEQUENCE [LARGE SCALE GENOMIC DNA]</scope>
    <source>
        <strain evidence="8 9">A501</strain>
    </source>
</reference>
<sequence>MKVRTIEGGFIGTGLKMGVVVARFNDLLTEELLKGALDCFERHGVEEVEVVRVPGSFEIPLVAKKMAESGKYDAVLALGAVVRGETKHFDLVANEVAKGVAKVSLDTGVPVIFGVITVEDELQGFNRAGVKSNKGFEYAMAALEMANLMKKLES</sequence>
<proteinExistence type="inferred from homology"/>
<dbReference type="GO" id="GO:0009231">
    <property type="term" value="P:riboflavin biosynthetic process"/>
    <property type="evidence" value="ECO:0007669"/>
    <property type="project" value="UniProtKB-UniRule"/>
</dbReference>
<dbReference type="SUPFAM" id="SSF52121">
    <property type="entry name" value="Lumazine synthase"/>
    <property type="match status" value="1"/>
</dbReference>
<dbReference type="UniPathway" id="UPA00275">
    <property type="reaction ID" value="UER00404"/>
</dbReference>
<dbReference type="RefSeq" id="WP_050003518.1">
    <property type="nucleotide sequence ID" value="NZ_CP008887.1"/>
</dbReference>
<dbReference type="EC" id="2.5.1.78" evidence="3 7"/>
<evidence type="ECO:0000313" key="8">
    <source>
        <dbReference type="EMBL" id="AIU70552.1"/>
    </source>
</evidence>
<evidence type="ECO:0000256" key="2">
    <source>
        <dbReference type="ARBA" id="ARBA00007424"/>
    </source>
</evidence>
<evidence type="ECO:0000256" key="3">
    <source>
        <dbReference type="ARBA" id="ARBA00012664"/>
    </source>
</evidence>
<dbReference type="GO" id="GO:0000906">
    <property type="term" value="F:6,7-dimethyl-8-ribityllumazine synthase activity"/>
    <property type="evidence" value="ECO:0007669"/>
    <property type="project" value="UniProtKB-UniRule"/>
</dbReference>
<accession>A0A097QVQ8</accession>
<dbReference type="OrthoDB" id="7610at2157"/>
<comment type="pathway">
    <text evidence="1 7">Cofactor biosynthesis; riboflavin biosynthesis; riboflavin from 2-hydroxy-3-oxobutyl phosphate and 5-amino-6-(D-ribitylamino)uracil: step 1/2.</text>
</comment>
<comment type="function">
    <text evidence="7">Catalyzes the formation of 6,7-dimethyl-8-ribityllumazine by condensation of 5-amino-6-(D-ribitylamino)uracil with 3,4-dihydroxy-2-butanone 4-phosphate. This is the penultimate step in the biosynthesis of riboflavin.</text>
</comment>
<feature type="binding site" evidence="7">
    <location>
        <position position="127"/>
    </location>
    <ligand>
        <name>(2S)-2-hydroxy-3-oxobutyl phosphate</name>
        <dbReference type="ChEBI" id="CHEBI:58830"/>
    </ligand>
</feature>
<dbReference type="Pfam" id="PF00885">
    <property type="entry name" value="DMRL_synthase"/>
    <property type="match status" value="1"/>
</dbReference>
<comment type="catalytic activity">
    <reaction evidence="6 7">
        <text>(2S)-2-hydroxy-3-oxobutyl phosphate + 5-amino-6-(D-ribitylamino)uracil = 6,7-dimethyl-8-(1-D-ribityl)lumazine + phosphate + 2 H2O + H(+)</text>
        <dbReference type="Rhea" id="RHEA:26152"/>
        <dbReference type="ChEBI" id="CHEBI:15377"/>
        <dbReference type="ChEBI" id="CHEBI:15378"/>
        <dbReference type="ChEBI" id="CHEBI:15934"/>
        <dbReference type="ChEBI" id="CHEBI:43474"/>
        <dbReference type="ChEBI" id="CHEBI:58201"/>
        <dbReference type="ChEBI" id="CHEBI:58830"/>
        <dbReference type="EC" id="2.5.1.78"/>
    </reaction>
</comment>
<dbReference type="InterPro" id="IPR036467">
    <property type="entry name" value="LS/RS_sf"/>
</dbReference>
<feature type="binding site" evidence="7">
    <location>
        <begin position="85"/>
        <end position="86"/>
    </location>
    <ligand>
        <name>(2S)-2-hydroxy-3-oxobutyl phosphate</name>
        <dbReference type="ChEBI" id="CHEBI:58830"/>
    </ligand>
</feature>
<keyword evidence="9" id="KW-1185">Reference proteome</keyword>
<dbReference type="NCBIfam" id="TIGR00114">
    <property type="entry name" value="lumazine-synth"/>
    <property type="match status" value="1"/>
</dbReference>
<dbReference type="CDD" id="cd09209">
    <property type="entry name" value="Lumazine_synthase-I"/>
    <property type="match status" value="1"/>
</dbReference>
<dbReference type="InterPro" id="IPR002180">
    <property type="entry name" value="LS/RS"/>
</dbReference>
<keyword evidence="5 7" id="KW-0808">Transferase</keyword>
<evidence type="ECO:0000256" key="6">
    <source>
        <dbReference type="ARBA" id="ARBA00048785"/>
    </source>
</evidence>
<feature type="active site" description="Proton donor" evidence="7">
    <location>
        <position position="88"/>
    </location>
</feature>
<evidence type="ECO:0000256" key="5">
    <source>
        <dbReference type="ARBA" id="ARBA00022679"/>
    </source>
</evidence>
<dbReference type="AlphaFoldDB" id="A0A097QVQ8"/>
<protein>
    <recommendedName>
        <fullName evidence="3 7">6,7-dimethyl-8-ribityllumazine synthase</fullName>
        <shortName evidence="7">DMRL synthase</shortName>
        <shortName evidence="7">LS</shortName>
        <shortName evidence="7">Lumazine synthase</shortName>
        <ecNumber evidence="3 7">2.5.1.78</ecNumber>
    </recommendedName>
</protein>
<dbReference type="HOGENOM" id="CLU_089358_1_1_2"/>